<evidence type="ECO:0000259" key="2">
    <source>
        <dbReference type="SMART" id="SM00829"/>
    </source>
</evidence>
<evidence type="ECO:0000313" key="3">
    <source>
        <dbReference type="EMBL" id="KAF2495738.1"/>
    </source>
</evidence>
<dbReference type="SUPFAM" id="SSF50129">
    <property type="entry name" value="GroES-like"/>
    <property type="match status" value="1"/>
</dbReference>
<dbReference type="Pfam" id="PF13602">
    <property type="entry name" value="ADH_zinc_N_2"/>
    <property type="match status" value="1"/>
</dbReference>
<sequence>MSTMKAATMSAPGGPEVLKITTLPIPTPRTGEVLIHVHARGLNRSELFTRQGHSPGIQFPRVLGIEAVGEVVSAPGSAFKEGDVVATAMGGMGRQFDGGYAEYTCVSATQVQKIDAEVGEGKKVSWEVLGAVPEMLQTAYGSLFRALRLKKGEKLLVRGGTTSVGLAAAAIARNFGAEVVSTSRSKSRDGLLKESGATEVVIDGGSVAEEVRKIWSEGADKVLELIGVTTLEDSMACVKEGGVVCMTGIVGNKWSFEDFNPMEKIPTAVYLTAYSGGPEDFMNTPLNDLVQQIAAGKLKVQLGTVFKLDDIAAAHTLMEENKAGGKVVVVN</sequence>
<dbReference type="PANTHER" id="PTHR44154">
    <property type="entry name" value="QUINONE OXIDOREDUCTASE"/>
    <property type="match status" value="1"/>
</dbReference>
<dbReference type="GO" id="GO:0016491">
    <property type="term" value="F:oxidoreductase activity"/>
    <property type="evidence" value="ECO:0007669"/>
    <property type="project" value="InterPro"/>
</dbReference>
<dbReference type="InterPro" id="IPR013154">
    <property type="entry name" value="ADH-like_N"/>
</dbReference>
<dbReference type="AlphaFoldDB" id="A0A6A6QT99"/>
<keyword evidence="4" id="KW-1185">Reference proteome</keyword>
<dbReference type="Gene3D" id="3.90.180.10">
    <property type="entry name" value="Medium-chain alcohol dehydrogenases, catalytic domain"/>
    <property type="match status" value="1"/>
</dbReference>
<dbReference type="SUPFAM" id="SSF51735">
    <property type="entry name" value="NAD(P)-binding Rossmann-fold domains"/>
    <property type="match status" value="1"/>
</dbReference>
<dbReference type="SMART" id="SM00829">
    <property type="entry name" value="PKS_ER"/>
    <property type="match status" value="1"/>
</dbReference>
<keyword evidence="1" id="KW-0521">NADP</keyword>
<dbReference type="Gene3D" id="3.40.50.720">
    <property type="entry name" value="NAD(P)-binding Rossmann-like Domain"/>
    <property type="match status" value="1"/>
</dbReference>
<dbReference type="InterPro" id="IPR011032">
    <property type="entry name" value="GroES-like_sf"/>
</dbReference>
<accession>A0A6A6QT99</accession>
<reference evidence="3" key="1">
    <citation type="journal article" date="2020" name="Stud. Mycol.">
        <title>101 Dothideomycetes genomes: a test case for predicting lifestyles and emergence of pathogens.</title>
        <authorList>
            <person name="Haridas S."/>
            <person name="Albert R."/>
            <person name="Binder M."/>
            <person name="Bloem J."/>
            <person name="Labutti K."/>
            <person name="Salamov A."/>
            <person name="Andreopoulos B."/>
            <person name="Baker S."/>
            <person name="Barry K."/>
            <person name="Bills G."/>
            <person name="Bluhm B."/>
            <person name="Cannon C."/>
            <person name="Castanera R."/>
            <person name="Culley D."/>
            <person name="Daum C."/>
            <person name="Ezra D."/>
            <person name="Gonzalez J."/>
            <person name="Henrissat B."/>
            <person name="Kuo A."/>
            <person name="Liang C."/>
            <person name="Lipzen A."/>
            <person name="Lutzoni F."/>
            <person name="Magnuson J."/>
            <person name="Mondo S."/>
            <person name="Nolan M."/>
            <person name="Ohm R."/>
            <person name="Pangilinan J."/>
            <person name="Park H.-J."/>
            <person name="Ramirez L."/>
            <person name="Alfaro M."/>
            <person name="Sun H."/>
            <person name="Tritt A."/>
            <person name="Yoshinaga Y."/>
            <person name="Zwiers L.-H."/>
            <person name="Turgeon B."/>
            <person name="Goodwin S."/>
            <person name="Spatafora J."/>
            <person name="Crous P."/>
            <person name="Grigoriev I."/>
        </authorList>
    </citation>
    <scope>NUCLEOTIDE SEQUENCE</scope>
    <source>
        <strain evidence="3">CBS 269.34</strain>
    </source>
</reference>
<evidence type="ECO:0000313" key="4">
    <source>
        <dbReference type="Proteomes" id="UP000799750"/>
    </source>
</evidence>
<dbReference type="InterPro" id="IPR036291">
    <property type="entry name" value="NAD(P)-bd_dom_sf"/>
</dbReference>
<name>A0A6A6QT99_9PEZI</name>
<dbReference type="Proteomes" id="UP000799750">
    <property type="component" value="Unassembled WGS sequence"/>
</dbReference>
<dbReference type="CDD" id="cd08243">
    <property type="entry name" value="quinone_oxidoreductase_like_1"/>
    <property type="match status" value="1"/>
</dbReference>
<dbReference type="PANTHER" id="PTHR44154:SF1">
    <property type="entry name" value="QUINONE OXIDOREDUCTASE"/>
    <property type="match status" value="1"/>
</dbReference>
<dbReference type="InterPro" id="IPR020843">
    <property type="entry name" value="ER"/>
</dbReference>
<dbReference type="EMBL" id="MU004189">
    <property type="protein sequence ID" value="KAF2495738.1"/>
    <property type="molecule type" value="Genomic_DNA"/>
</dbReference>
<protein>
    <submittedName>
        <fullName evidence="3">GroES-like protein</fullName>
    </submittedName>
</protein>
<organism evidence="3 4">
    <name type="scientific">Lophium mytilinum</name>
    <dbReference type="NCBI Taxonomy" id="390894"/>
    <lineage>
        <taxon>Eukaryota</taxon>
        <taxon>Fungi</taxon>
        <taxon>Dikarya</taxon>
        <taxon>Ascomycota</taxon>
        <taxon>Pezizomycotina</taxon>
        <taxon>Dothideomycetes</taxon>
        <taxon>Pleosporomycetidae</taxon>
        <taxon>Mytilinidiales</taxon>
        <taxon>Mytilinidiaceae</taxon>
        <taxon>Lophium</taxon>
    </lineage>
</organism>
<dbReference type="OrthoDB" id="203908at2759"/>
<feature type="domain" description="Enoyl reductase (ER)" evidence="2">
    <location>
        <begin position="13"/>
        <end position="329"/>
    </location>
</feature>
<proteinExistence type="predicted"/>
<dbReference type="Pfam" id="PF08240">
    <property type="entry name" value="ADH_N"/>
    <property type="match status" value="1"/>
</dbReference>
<dbReference type="InterPro" id="IPR051603">
    <property type="entry name" value="Zinc-ADH_QOR/CCCR"/>
</dbReference>
<gene>
    <name evidence="3" type="ORF">BU16DRAFT_610804</name>
</gene>
<evidence type="ECO:0000256" key="1">
    <source>
        <dbReference type="ARBA" id="ARBA00022857"/>
    </source>
</evidence>